<evidence type="ECO:0000313" key="2">
    <source>
        <dbReference type="Proteomes" id="UP001344906"/>
    </source>
</evidence>
<dbReference type="EMBL" id="BSRI01000001">
    <property type="protein sequence ID" value="GLV53158.1"/>
    <property type="molecule type" value="Genomic_DNA"/>
</dbReference>
<reference evidence="1 2" key="1">
    <citation type="submission" date="2023-02" db="EMBL/GenBank/DDBJ databases">
        <title>Dictyobacter halimunensis sp. nov., a new member of the class Ktedonobacteria from forest soil in a geothermal area.</title>
        <authorList>
            <person name="Rachmania M.K."/>
            <person name="Ningsih F."/>
            <person name="Sakai Y."/>
            <person name="Yabe S."/>
            <person name="Yokota A."/>
            <person name="Sjamsuridzal W."/>
        </authorList>
    </citation>
    <scope>NUCLEOTIDE SEQUENCE [LARGE SCALE GENOMIC DNA]</scope>
    <source>
        <strain evidence="1 2">S3.2.2.5</strain>
    </source>
</reference>
<accession>A0ABQ6FGR7</accession>
<proteinExistence type="predicted"/>
<sequence length="59" mass="6253">MLLPTTLLQADVTATLGGYRLFILSGSPQGKAVDSSAIVMIWSIGSAFRLYDGLIPNVL</sequence>
<gene>
    <name evidence="1" type="ORF">KDH_00130</name>
</gene>
<evidence type="ECO:0000313" key="1">
    <source>
        <dbReference type="EMBL" id="GLV53158.1"/>
    </source>
</evidence>
<name>A0ABQ6FGR7_9CHLR</name>
<comment type="caution">
    <text evidence="1">The sequence shown here is derived from an EMBL/GenBank/DDBJ whole genome shotgun (WGS) entry which is preliminary data.</text>
</comment>
<protein>
    <recommendedName>
        <fullName evidence="3">Major facilitator superfamily (MFS) profile domain-containing protein</fullName>
    </recommendedName>
</protein>
<organism evidence="1 2">
    <name type="scientific">Dictyobacter halimunensis</name>
    <dbReference type="NCBI Taxonomy" id="3026934"/>
    <lineage>
        <taxon>Bacteria</taxon>
        <taxon>Bacillati</taxon>
        <taxon>Chloroflexota</taxon>
        <taxon>Ktedonobacteria</taxon>
        <taxon>Ktedonobacterales</taxon>
        <taxon>Dictyobacteraceae</taxon>
        <taxon>Dictyobacter</taxon>
    </lineage>
</organism>
<keyword evidence="2" id="KW-1185">Reference proteome</keyword>
<dbReference type="Proteomes" id="UP001344906">
    <property type="component" value="Unassembled WGS sequence"/>
</dbReference>
<evidence type="ECO:0008006" key="3">
    <source>
        <dbReference type="Google" id="ProtNLM"/>
    </source>
</evidence>
<dbReference type="RefSeq" id="WP_338246582.1">
    <property type="nucleotide sequence ID" value="NZ_BSRI01000001.1"/>
</dbReference>